<dbReference type="Gene3D" id="3.30.1330.60">
    <property type="entry name" value="OmpA-like domain"/>
    <property type="match status" value="1"/>
</dbReference>
<dbReference type="RefSeq" id="WP_009235833.1">
    <property type="nucleotide sequence ID" value="NZ_KB899214.1"/>
</dbReference>
<sequence length="801" mass="91737">MMKLEKIFILLLFLGLFTLKISAQAIHITGSVSKSMKEMNGQISGKMPLSVPIYIFDNKTEARKQAQLYNSQNGMSGSIVKIKSNDVVIPDYEGHFEADISVGGAMLLINEGVLKIVDVVGGRLNYDIVFAPSRSDGILIKNVNVFAKKQGVDFKEVPPVDDGENMRWTVGISLPAWYTTRHSRLIFQPVAVNTNTGDTIQYLEPLVFEGDKYHQNQIKRKSFGYERNDSLHAYYVPDNVMSNGPFSFSWDITYPKPDIDKNYKWKARLSLEDYTHVYFSDNKEGTNNVRRPWKMLDVGSSAKHMELGPRFFETVRARLLEVPRDLQVTFVVGKDELTTDEQNQKTLDFLIEELRSYGTSLMNISVQGTASPEGGMSLNIDLAKRRARKILSMIGSHIRSASLTVKEPLVYTWDDVADSLVQRGQASEAEELRRYGKAKDYAGIKRMMTSNPVIEQIMHNQRLMRSTYTLRRNKIMEPQEAVWAYYNDKRYRPGGEEYFSNGDYYNLFTQITDSLELRKLTHRAYKENMVRKTAKYSAFAAYLANRIAIELLEQDSINLSILEPFVDMSSGVEVQRPVAFESSYMYTVNFKEIVANQALMFLKSRKLGQSAHLANKLPDSEKFHDLKMFIDLETLFFKQNKTPEEEQRATNALNFVMNASLLNKAILSVELAPELGVSYESLNPLVDSLPDNLVKKWYLKGVIAANNPDIEQENDFMNLIKDFGAEAAVKMQTNDTPRFLAYFQHCFDLDPSFYERFFKNDGNITDEIRKKYPYIESKKDLYREKFNMMMAKPAPKEAASE</sequence>
<dbReference type="Proteomes" id="UP000027442">
    <property type="component" value="Unassembled WGS sequence"/>
</dbReference>
<protein>
    <recommendedName>
        <fullName evidence="3">OmpA-like domain-containing protein</fullName>
    </recommendedName>
</protein>
<evidence type="ECO:0000313" key="2">
    <source>
        <dbReference type="Proteomes" id="UP000027442"/>
    </source>
</evidence>
<dbReference type="EMBL" id="JNGW01000067">
    <property type="protein sequence ID" value="KDR52335.1"/>
    <property type="molecule type" value="Genomic_DNA"/>
</dbReference>
<comment type="caution">
    <text evidence="1">The sequence shown here is derived from an EMBL/GenBank/DDBJ whole genome shotgun (WGS) entry which is preliminary data.</text>
</comment>
<name>A0A069QHS3_HOYLO</name>
<proteinExistence type="predicted"/>
<dbReference type="eggNOG" id="ENOG5033UZ0">
    <property type="taxonomic scope" value="Bacteria"/>
</dbReference>
<keyword evidence="2" id="KW-1185">Reference proteome</keyword>
<dbReference type="HOGENOM" id="CLU_325672_0_0_10"/>
<reference evidence="1 2" key="1">
    <citation type="submission" date="2013-08" db="EMBL/GenBank/DDBJ databases">
        <authorList>
            <person name="Weinstock G."/>
            <person name="Sodergren E."/>
            <person name="Wylie T."/>
            <person name="Fulton L."/>
            <person name="Fulton R."/>
            <person name="Fronick C."/>
            <person name="O'Laughlin M."/>
            <person name="Godfrey J."/>
            <person name="Miner T."/>
            <person name="Herter B."/>
            <person name="Appelbaum E."/>
            <person name="Cordes M."/>
            <person name="Lek S."/>
            <person name="Wollam A."/>
            <person name="Pepin K.H."/>
            <person name="Palsikar V.B."/>
            <person name="Mitreva M."/>
            <person name="Wilson R.K."/>
        </authorList>
    </citation>
    <scope>NUCLEOTIDE SEQUENCE [LARGE SCALE GENOMIC DNA]</scope>
    <source>
        <strain evidence="1 2">ATCC 15930</strain>
    </source>
</reference>
<accession>A0A069QHS3</accession>
<dbReference type="SUPFAM" id="SSF103088">
    <property type="entry name" value="OmpA-like"/>
    <property type="match status" value="1"/>
</dbReference>
<organism evidence="1 2">
    <name type="scientific">Hoylesella loescheii DSM 19665 = JCM 12249 = ATCC 15930</name>
    <dbReference type="NCBI Taxonomy" id="1122985"/>
    <lineage>
        <taxon>Bacteria</taxon>
        <taxon>Pseudomonadati</taxon>
        <taxon>Bacteroidota</taxon>
        <taxon>Bacteroidia</taxon>
        <taxon>Bacteroidales</taxon>
        <taxon>Prevotellaceae</taxon>
        <taxon>Hoylesella</taxon>
    </lineage>
</organism>
<dbReference type="PATRIC" id="fig|1122985.7.peg.1660"/>
<dbReference type="AlphaFoldDB" id="A0A069QHS3"/>
<evidence type="ECO:0008006" key="3">
    <source>
        <dbReference type="Google" id="ProtNLM"/>
    </source>
</evidence>
<evidence type="ECO:0000313" key="1">
    <source>
        <dbReference type="EMBL" id="KDR52335.1"/>
    </source>
</evidence>
<dbReference type="InterPro" id="IPR036737">
    <property type="entry name" value="OmpA-like_sf"/>
</dbReference>
<gene>
    <name evidence="1" type="ORF">HMPREF1991_01598</name>
</gene>